<reference evidence="2 3" key="1">
    <citation type="submission" date="2017-09" db="EMBL/GenBank/DDBJ databases">
        <title>Depth-based differentiation of microbial function through sediment-hosted aquifers and enrichment of novel symbionts in the deep terrestrial subsurface.</title>
        <authorList>
            <person name="Probst A.J."/>
            <person name="Ladd B."/>
            <person name="Jarett J.K."/>
            <person name="Geller-Mcgrath D.E."/>
            <person name="Sieber C.M."/>
            <person name="Emerson J.B."/>
            <person name="Anantharaman K."/>
            <person name="Thomas B.C."/>
            <person name="Malmstrom R."/>
            <person name="Stieglmeier M."/>
            <person name="Klingl A."/>
            <person name="Woyke T."/>
            <person name="Ryan C.M."/>
            <person name="Banfield J.F."/>
        </authorList>
    </citation>
    <scope>NUCLEOTIDE SEQUENCE [LARGE SCALE GENOMIC DNA]</scope>
    <source>
        <strain evidence="2">CG17_big_fil_post_rev_8_21_14_2_50_48_46</strain>
    </source>
</reference>
<dbReference type="Proteomes" id="UP000231019">
    <property type="component" value="Unassembled WGS sequence"/>
</dbReference>
<organism evidence="2 3">
    <name type="scientific">bacterium (Candidatus Blackallbacteria) CG17_big_fil_post_rev_8_21_14_2_50_48_46</name>
    <dbReference type="NCBI Taxonomy" id="2014261"/>
    <lineage>
        <taxon>Bacteria</taxon>
        <taxon>Candidatus Blackallbacteria</taxon>
    </lineage>
</organism>
<feature type="region of interest" description="Disordered" evidence="1">
    <location>
        <begin position="192"/>
        <end position="215"/>
    </location>
</feature>
<evidence type="ECO:0008006" key="4">
    <source>
        <dbReference type="Google" id="ProtNLM"/>
    </source>
</evidence>
<evidence type="ECO:0000313" key="3">
    <source>
        <dbReference type="Proteomes" id="UP000231019"/>
    </source>
</evidence>
<dbReference type="EMBL" id="PFFQ01000014">
    <property type="protein sequence ID" value="PIW18090.1"/>
    <property type="molecule type" value="Genomic_DNA"/>
</dbReference>
<accession>A0A2M7G7N3</accession>
<protein>
    <recommendedName>
        <fullName evidence="4">DUF1190 domain-containing protein</fullName>
    </recommendedName>
</protein>
<evidence type="ECO:0000313" key="2">
    <source>
        <dbReference type="EMBL" id="PIW18090.1"/>
    </source>
</evidence>
<sequence>MGSQSFTEADKTLHYARKRMDFMLKRSRRVTPAIIGSVMSLTLMTACGEKKEDASVFESIEQCVQTGQYNQVQCQQLYEQAKVEHKDVAPKFDSLADCEAEFGVGRCEEPGGGEVASADTGGGSDLSHTTVVHHHHSFMPMMAGIMIGQSMSQPLYRPYTNGSYGAFMTNRGMPVATTVGRQKISRSIVTSRPTRSTTTLRRGGFGAMSRSSISS</sequence>
<evidence type="ECO:0000256" key="1">
    <source>
        <dbReference type="SAM" id="MobiDB-lite"/>
    </source>
</evidence>
<dbReference type="Pfam" id="PF06693">
    <property type="entry name" value="DUF1190"/>
    <property type="match status" value="1"/>
</dbReference>
<dbReference type="InterPro" id="IPR009576">
    <property type="entry name" value="Biofilm_formation_YgiB"/>
</dbReference>
<feature type="compositionally biased region" description="Low complexity" evidence="1">
    <location>
        <begin position="192"/>
        <end position="202"/>
    </location>
</feature>
<gene>
    <name evidence="2" type="ORF">COW36_06045</name>
</gene>
<name>A0A2M7G7N3_9BACT</name>
<proteinExistence type="predicted"/>
<dbReference type="AlphaFoldDB" id="A0A2M7G7N3"/>
<comment type="caution">
    <text evidence="2">The sequence shown here is derived from an EMBL/GenBank/DDBJ whole genome shotgun (WGS) entry which is preliminary data.</text>
</comment>